<keyword evidence="4 5" id="KW-0648">Protein biosynthesis</keyword>
<dbReference type="GO" id="GO:0043023">
    <property type="term" value="F:ribosomal large subunit binding"/>
    <property type="evidence" value="ECO:0007669"/>
    <property type="project" value="UniProtKB-UniRule"/>
</dbReference>
<dbReference type="InterPro" id="IPR051608">
    <property type="entry name" value="RQC_Subunit_NEMF"/>
</dbReference>
<dbReference type="Pfam" id="PF05833">
    <property type="entry name" value="NFACT_N"/>
    <property type="match status" value="1"/>
</dbReference>
<feature type="domain" description="NFACT RNA-binding" evidence="6">
    <location>
        <begin position="465"/>
        <end position="555"/>
    </location>
</feature>
<dbReference type="GO" id="GO:0019843">
    <property type="term" value="F:rRNA binding"/>
    <property type="evidence" value="ECO:0007669"/>
    <property type="project" value="UniProtKB-UniRule"/>
</dbReference>
<keyword evidence="2 5" id="KW-0699">rRNA-binding</keyword>
<dbReference type="InterPro" id="IPR043682">
    <property type="entry name" value="RqcH_bacterial"/>
</dbReference>
<dbReference type="InterPro" id="IPR008532">
    <property type="entry name" value="NFACT_RNA-bd"/>
</dbReference>
<comment type="caution">
    <text evidence="7">The sequence shown here is derived from an EMBL/GenBank/DDBJ whole genome shotgun (WGS) entry which is preliminary data.</text>
</comment>
<keyword evidence="3 5" id="KW-0694">RNA-binding</keyword>
<dbReference type="Proteomes" id="UP001241537">
    <property type="component" value="Unassembled WGS sequence"/>
</dbReference>
<comment type="function">
    <text evidence="5">Key component of the ribosome quality control system (RQC), a ribosome-associated complex that mediates the extraction of incompletely synthesized nascent chains from stalled ribosomes and their subsequent degradation. RqcH recruits Ala-charged tRNA, and with RqcP directs the elongation of stalled nascent chains on 50S ribosomal subunits, leading to non-templated C-terminal alanine extensions (Ala tail). The Ala tail promotes nascent chain degradation. May add between 1 and at least 8 Ala residues. Binds to stalled 50S ribosomal subunits.</text>
</comment>
<dbReference type="EMBL" id="JAUSTO010000007">
    <property type="protein sequence ID" value="MDQ0152620.1"/>
    <property type="molecule type" value="Genomic_DNA"/>
</dbReference>
<comment type="similarity">
    <text evidence="5">Belongs to the NEMF family.</text>
</comment>
<evidence type="ECO:0000256" key="1">
    <source>
        <dbReference type="ARBA" id="ARBA00022555"/>
    </source>
</evidence>
<evidence type="ECO:0000256" key="3">
    <source>
        <dbReference type="ARBA" id="ARBA00022884"/>
    </source>
</evidence>
<dbReference type="RefSeq" id="WP_307254379.1">
    <property type="nucleotide sequence ID" value="NZ_JAUSTO010000007.1"/>
</dbReference>
<sequence length="581" mass="65926">MALDGISIAALVKELKESIEGGHISKIAMPEKNELFLTVKNHAKAWRLLISSDAALPLIYLTENNKPSPLIAPGFCMLLRKHIGSGRITEVSQAGLERILCFKTEQLNELGDLTEKRLYVELMGKYSNIIFTDADDVIIDSMKHVPASLSSLREVLPGRSYYLPEQLKKLDPLDMTEEQFCGALRAAGGQSLDRAICATLSGISPLFSGEFLHEADLEPRMTAETLSGAQRSQLFRIISLYMEEIRAGRFSPVMYLRDGSPEEYAALPLSAFHAEGYTEKQYSSMSQLLFDYYSLRNSVNRIRQKSADLRKLVQNHLERSSRKYILQEKQLRDSEKKEKFRVWGDLLNTYGYTLQGGERELVCENYYDENREIRIPLDAQLSAAQNAKKYYERYAKLKRTEEAVSEEIEKTRRETEHLSSILTALDLATEESDLNQIKAELTEYKYLRRHLAGRKKEKLISSPLHFVSSDGFDIYVGKNNYQNEEITFRLASGSDWWFHAKGIPGSHVVVKCGNQELPDRTFEEAAGLAAYYSKGRAGEKVEVDYIQRRFVKKVNGGPPGFVIYHTNWSMMAKPTASTGKA</sequence>
<name>A0AAE4AL05_9FIRM</name>
<dbReference type="AlphaFoldDB" id="A0AAE4AL05"/>
<dbReference type="GO" id="GO:0000049">
    <property type="term" value="F:tRNA binding"/>
    <property type="evidence" value="ECO:0007669"/>
    <property type="project" value="UniProtKB-UniRule"/>
</dbReference>
<evidence type="ECO:0000256" key="4">
    <source>
        <dbReference type="ARBA" id="ARBA00022917"/>
    </source>
</evidence>
<evidence type="ECO:0000259" key="6">
    <source>
        <dbReference type="Pfam" id="PF05670"/>
    </source>
</evidence>
<evidence type="ECO:0000313" key="8">
    <source>
        <dbReference type="Proteomes" id="UP001241537"/>
    </source>
</evidence>
<evidence type="ECO:0000256" key="5">
    <source>
        <dbReference type="HAMAP-Rule" id="MF_00844"/>
    </source>
</evidence>
<reference evidence="7" key="1">
    <citation type="submission" date="2023-07" db="EMBL/GenBank/DDBJ databases">
        <title>Genomic Encyclopedia of Type Strains, Phase IV (KMG-IV): sequencing the most valuable type-strain genomes for metagenomic binning, comparative biology and taxonomic classification.</title>
        <authorList>
            <person name="Goeker M."/>
        </authorList>
    </citation>
    <scope>NUCLEOTIDE SEQUENCE</scope>
    <source>
        <strain evidence="7">DSM 19659</strain>
    </source>
</reference>
<comment type="subunit">
    <text evidence="5">Associates with stalled 50S ribosomal subunits. Binds to RqcP.</text>
</comment>
<dbReference type="Gene3D" id="1.10.8.50">
    <property type="match status" value="1"/>
</dbReference>
<dbReference type="GO" id="GO:0072344">
    <property type="term" value="P:rescue of stalled ribosome"/>
    <property type="evidence" value="ECO:0007669"/>
    <property type="project" value="UniProtKB-UniRule"/>
</dbReference>
<dbReference type="PANTHER" id="PTHR15239">
    <property type="entry name" value="NUCLEAR EXPORT MEDIATOR FACTOR NEMF"/>
    <property type="match status" value="1"/>
</dbReference>
<evidence type="ECO:0000256" key="2">
    <source>
        <dbReference type="ARBA" id="ARBA00022730"/>
    </source>
</evidence>
<dbReference type="PANTHER" id="PTHR15239:SF6">
    <property type="entry name" value="RIBOSOME QUALITY CONTROL COMPLEX SUBUNIT NEMF"/>
    <property type="match status" value="1"/>
</dbReference>
<protein>
    <recommendedName>
        <fullName evidence="5">Rqc2 homolog RqcH</fullName>
        <shortName evidence="5">RqcH</shortName>
    </recommendedName>
</protein>
<proteinExistence type="inferred from homology"/>
<dbReference type="HAMAP" id="MF_00844_B">
    <property type="entry name" value="RqcH_B"/>
    <property type="match status" value="1"/>
</dbReference>
<organism evidence="7 8">
    <name type="scientific">Moryella indoligenes</name>
    <dbReference type="NCBI Taxonomy" id="371674"/>
    <lineage>
        <taxon>Bacteria</taxon>
        <taxon>Bacillati</taxon>
        <taxon>Bacillota</taxon>
        <taxon>Clostridia</taxon>
        <taxon>Lachnospirales</taxon>
        <taxon>Lachnospiraceae</taxon>
        <taxon>Moryella</taxon>
    </lineage>
</organism>
<keyword evidence="8" id="KW-1185">Reference proteome</keyword>
<keyword evidence="1 5" id="KW-0820">tRNA-binding</keyword>
<evidence type="ECO:0000313" key="7">
    <source>
        <dbReference type="EMBL" id="MDQ0152620.1"/>
    </source>
</evidence>
<dbReference type="GO" id="GO:1990112">
    <property type="term" value="C:RQC complex"/>
    <property type="evidence" value="ECO:0007669"/>
    <property type="project" value="TreeGrafter"/>
</dbReference>
<gene>
    <name evidence="5" type="primary">rqcH</name>
    <name evidence="7" type="ORF">J2S20_001314</name>
</gene>
<accession>A0AAE4AL05</accession>
<dbReference type="Pfam" id="PF05670">
    <property type="entry name" value="NFACT-R_1"/>
    <property type="match status" value="1"/>
</dbReference>
<dbReference type="Gene3D" id="2.30.310.10">
    <property type="entry name" value="ibrinogen binding protein from staphylococcus aureus domain"/>
    <property type="match status" value="1"/>
</dbReference>